<protein>
    <submittedName>
        <fullName evidence="1">Uncharacterized protein</fullName>
    </submittedName>
</protein>
<evidence type="ECO:0000313" key="2">
    <source>
        <dbReference type="Proteomes" id="UP000618754"/>
    </source>
</evidence>
<accession>A0ABR7XCF5</accession>
<dbReference type="EMBL" id="JACWMW010000005">
    <property type="protein sequence ID" value="MBD1387285.1"/>
    <property type="molecule type" value="Genomic_DNA"/>
</dbReference>
<dbReference type="Proteomes" id="UP000618754">
    <property type="component" value="Unassembled WGS sequence"/>
</dbReference>
<proteinExistence type="predicted"/>
<comment type="caution">
    <text evidence="1">The sequence shown here is derived from an EMBL/GenBank/DDBJ whole genome shotgun (WGS) entry which is preliminary data.</text>
</comment>
<name>A0ABR7XCF5_9SPHI</name>
<keyword evidence="2" id="KW-1185">Reference proteome</keyword>
<gene>
    <name evidence="1" type="ORF">IDJ75_18495</name>
</gene>
<reference evidence="1 2" key="1">
    <citation type="submission" date="2020-09" db="EMBL/GenBank/DDBJ databases">
        <title>Novel species of Mucilaginibacter isolated from a glacier on the Tibetan Plateau.</title>
        <authorList>
            <person name="Liu Q."/>
            <person name="Xin Y.-H."/>
        </authorList>
    </citation>
    <scope>NUCLEOTIDE SEQUENCE [LARGE SCALE GENOMIC DNA]</scope>
    <source>
        <strain evidence="1 2">CGMCC 1.13878</strain>
    </source>
</reference>
<organism evidence="1 2">
    <name type="scientific">Mucilaginibacter rigui</name>
    <dbReference type="NCBI Taxonomy" id="534635"/>
    <lineage>
        <taxon>Bacteria</taxon>
        <taxon>Pseudomonadati</taxon>
        <taxon>Bacteroidota</taxon>
        <taxon>Sphingobacteriia</taxon>
        <taxon>Sphingobacteriales</taxon>
        <taxon>Sphingobacteriaceae</taxon>
        <taxon>Mucilaginibacter</taxon>
    </lineage>
</organism>
<dbReference type="RefSeq" id="WP_191177135.1">
    <property type="nucleotide sequence ID" value="NZ_JACWMW010000005.1"/>
</dbReference>
<sequence length="95" mass="10939">MILEDFLYRLKLEYHTLDKLTTDTYYQHLSSLFVVLELDGDNLNEEHDLGLDAILDKMNDINEDDLQQDMSPGELAGLIKKVKTGLSILINKIEE</sequence>
<evidence type="ECO:0000313" key="1">
    <source>
        <dbReference type="EMBL" id="MBD1387285.1"/>
    </source>
</evidence>